<evidence type="ECO:0000256" key="7">
    <source>
        <dbReference type="ARBA" id="ARBA00022833"/>
    </source>
</evidence>
<evidence type="ECO:0000256" key="1">
    <source>
        <dbReference type="ARBA" id="ARBA00001947"/>
    </source>
</evidence>
<comment type="cofactor">
    <cofactor evidence="1">
        <name>Zn(2+)</name>
        <dbReference type="ChEBI" id="CHEBI:29105"/>
    </cofactor>
</comment>
<dbReference type="Gene3D" id="1.10.1380.10">
    <property type="entry name" value="Neutral endopeptidase , domain2"/>
    <property type="match status" value="1"/>
</dbReference>
<comment type="similarity">
    <text evidence="3">Belongs to the peptidase M13 family.</text>
</comment>
<accession>A0A8S1DN01</accession>
<evidence type="ECO:0000256" key="3">
    <source>
        <dbReference type="ARBA" id="ARBA00007357"/>
    </source>
</evidence>
<dbReference type="InterPro" id="IPR024079">
    <property type="entry name" value="MetalloPept_cat_dom_sf"/>
</dbReference>
<proteinExistence type="inferred from homology"/>
<dbReference type="PRINTS" id="PR00786">
    <property type="entry name" value="NEPRILYSIN"/>
</dbReference>
<evidence type="ECO:0000256" key="2">
    <source>
        <dbReference type="ARBA" id="ARBA00004401"/>
    </source>
</evidence>
<keyword evidence="5" id="KW-0479">Metal-binding</keyword>
<dbReference type="Pfam" id="PF01431">
    <property type="entry name" value="Peptidase_M13"/>
    <property type="match status" value="1"/>
</dbReference>
<keyword evidence="9" id="KW-0472">Membrane</keyword>
<feature type="domain" description="Peptidase M13 C-terminal" evidence="10">
    <location>
        <begin position="519"/>
        <end position="718"/>
    </location>
</feature>
<dbReference type="InterPro" id="IPR000718">
    <property type="entry name" value="Peptidase_M13"/>
</dbReference>
<dbReference type="PROSITE" id="PS51885">
    <property type="entry name" value="NEPRILYSIN"/>
    <property type="match status" value="1"/>
</dbReference>
<dbReference type="GO" id="GO:0046872">
    <property type="term" value="F:metal ion binding"/>
    <property type="evidence" value="ECO:0007669"/>
    <property type="project" value="UniProtKB-KW"/>
</dbReference>
<dbReference type="InterPro" id="IPR018497">
    <property type="entry name" value="Peptidase_M13_C"/>
</dbReference>
<name>A0A8S1DN01_9INSE</name>
<feature type="domain" description="Peptidase M13 N-terminal" evidence="11">
    <location>
        <begin position="83"/>
        <end position="458"/>
    </location>
</feature>
<keyword evidence="7" id="KW-0862">Zinc</keyword>
<dbReference type="SUPFAM" id="SSF55486">
    <property type="entry name" value="Metalloproteases ('zincins'), catalytic domain"/>
    <property type="match status" value="1"/>
</dbReference>
<dbReference type="EMBL" id="CADEPI010000238">
    <property type="protein sequence ID" value="CAB3381601.1"/>
    <property type="molecule type" value="Genomic_DNA"/>
</dbReference>
<reference evidence="12 13" key="1">
    <citation type="submission" date="2020-04" db="EMBL/GenBank/DDBJ databases">
        <authorList>
            <person name="Alioto T."/>
            <person name="Alioto T."/>
            <person name="Gomez Garrido J."/>
        </authorList>
    </citation>
    <scope>NUCLEOTIDE SEQUENCE [LARGE SCALE GENOMIC DNA]</scope>
</reference>
<dbReference type="PANTHER" id="PTHR11733:SF167">
    <property type="entry name" value="FI17812P1-RELATED"/>
    <property type="match status" value="1"/>
</dbReference>
<evidence type="ECO:0000256" key="6">
    <source>
        <dbReference type="ARBA" id="ARBA00022801"/>
    </source>
</evidence>
<keyword evidence="13" id="KW-1185">Reference proteome</keyword>
<dbReference type="CDD" id="cd08662">
    <property type="entry name" value="M13"/>
    <property type="match status" value="1"/>
</dbReference>
<keyword evidence="9" id="KW-1133">Transmembrane helix</keyword>
<dbReference type="GO" id="GO:0005886">
    <property type="term" value="C:plasma membrane"/>
    <property type="evidence" value="ECO:0007669"/>
    <property type="project" value="UniProtKB-SubCell"/>
</dbReference>
<feature type="transmembrane region" description="Helical" evidence="9">
    <location>
        <begin position="21"/>
        <end position="42"/>
    </location>
</feature>
<dbReference type="Gene3D" id="3.40.390.10">
    <property type="entry name" value="Collagenase (Catalytic Domain)"/>
    <property type="match status" value="1"/>
</dbReference>
<keyword evidence="4" id="KW-0645">Protease</keyword>
<dbReference type="GO" id="GO:0004222">
    <property type="term" value="F:metalloendopeptidase activity"/>
    <property type="evidence" value="ECO:0007669"/>
    <property type="project" value="InterPro"/>
</dbReference>
<dbReference type="AlphaFoldDB" id="A0A8S1DN01"/>
<evidence type="ECO:0000259" key="10">
    <source>
        <dbReference type="Pfam" id="PF01431"/>
    </source>
</evidence>
<dbReference type="Pfam" id="PF05649">
    <property type="entry name" value="Peptidase_M13_N"/>
    <property type="match status" value="1"/>
</dbReference>
<protein>
    <recommendedName>
        <fullName evidence="14">Peptidase M13 C-terminal domain-containing protein</fullName>
    </recommendedName>
</protein>
<organism evidence="12 13">
    <name type="scientific">Cloeon dipterum</name>
    <dbReference type="NCBI Taxonomy" id="197152"/>
    <lineage>
        <taxon>Eukaryota</taxon>
        <taxon>Metazoa</taxon>
        <taxon>Ecdysozoa</taxon>
        <taxon>Arthropoda</taxon>
        <taxon>Hexapoda</taxon>
        <taxon>Insecta</taxon>
        <taxon>Pterygota</taxon>
        <taxon>Palaeoptera</taxon>
        <taxon>Ephemeroptera</taxon>
        <taxon>Pisciforma</taxon>
        <taxon>Baetidae</taxon>
        <taxon>Cloeon</taxon>
    </lineage>
</organism>
<evidence type="ECO:0000313" key="12">
    <source>
        <dbReference type="EMBL" id="CAB3381601.1"/>
    </source>
</evidence>
<keyword evidence="9" id="KW-0812">Transmembrane</keyword>
<keyword evidence="6" id="KW-0378">Hydrolase</keyword>
<evidence type="ECO:0000256" key="9">
    <source>
        <dbReference type="SAM" id="Phobius"/>
    </source>
</evidence>
<dbReference type="PANTHER" id="PTHR11733">
    <property type="entry name" value="ZINC METALLOPROTEASE FAMILY M13 NEPRILYSIN-RELATED"/>
    <property type="match status" value="1"/>
</dbReference>
<evidence type="ECO:0000256" key="5">
    <source>
        <dbReference type="ARBA" id="ARBA00022723"/>
    </source>
</evidence>
<dbReference type="OrthoDB" id="6475849at2759"/>
<comment type="caution">
    <text evidence="12">The sequence shown here is derived from an EMBL/GenBank/DDBJ whole genome shotgun (WGS) entry which is preliminary data.</text>
</comment>
<evidence type="ECO:0008006" key="14">
    <source>
        <dbReference type="Google" id="ProtNLM"/>
    </source>
</evidence>
<comment type="subcellular location">
    <subcellularLocation>
        <location evidence="2">Cell membrane</location>
        <topology evidence="2">Single-pass type II membrane protein</topology>
    </subcellularLocation>
</comment>
<dbReference type="InterPro" id="IPR042089">
    <property type="entry name" value="Peptidase_M13_dom_2"/>
</dbReference>
<gene>
    <name evidence="12" type="ORF">CLODIP_2_CD12210</name>
</gene>
<evidence type="ECO:0000259" key="11">
    <source>
        <dbReference type="Pfam" id="PF05649"/>
    </source>
</evidence>
<evidence type="ECO:0000313" key="13">
    <source>
        <dbReference type="Proteomes" id="UP000494165"/>
    </source>
</evidence>
<evidence type="ECO:0000256" key="4">
    <source>
        <dbReference type="ARBA" id="ARBA00022670"/>
    </source>
</evidence>
<dbReference type="GO" id="GO:0016485">
    <property type="term" value="P:protein processing"/>
    <property type="evidence" value="ECO:0007669"/>
    <property type="project" value="TreeGrafter"/>
</dbReference>
<dbReference type="Proteomes" id="UP000494165">
    <property type="component" value="Unassembled WGS sequence"/>
</dbReference>
<sequence length="721" mass="83386">MQEVFSFESNKKKMRQTGRSRCIILLVILVLMFAVISAILTIEMLKQAPGKIQEKIQTNVCMSDECINSASRIISPMDSSVDPCDDFYMFACGRYMETHQNSGKGSSDAGSKLEEIVHYRIKKIFNEGISPSMPETVKQAIDYYEKCIDEDTHNKIGLELVFRKLDSMGLPRIHPMQKLENSSAVNITPWPEVLIRGDKITGKTPFFSIEIKEKNGKRYLEWKNQKKLFFYSWIFDTFFKTLNSHFKKDVIKAWVASKEVIAFEMNLSKFYSYDQGQTWMSVAELQKLTDENVTLFDWKKFLTSYLEDSIFKFDLEKDKILVQNNVKSMFDLLKNTPDLVIDFHNWFFYFFSMAPYSTTLFRDRYHEEDPFPGISGPYPKDTKDRCSKMARHLFPDAISYAYLSKHFDVERKQKTEVMVNDIHQAFIQLIKGLDWMDEQTKIIALDKLDAIKTNVGYPNWLFVPGALDERNIFIKDVRGDWLTMNLEKHIVVTKKFNLNKYLSHWTGLSSTVVDVNYGEDVVIYIPAGVLQPPYTGNGLASLDYASLGTVIGQDFTHEFEIDGRIISKNGLINWWSKETEKKFAERVSCMVNQLFKLLYPDLGPIVQPNGTLPVSESYADHGGLREALIAYDLLKYRQTHNGTHVLPDPEPYLPGLTNYSHKQLFFLRYANMWCKNGYPSMNFNPGRHRVLGTLINSRHFAEAWKCPAGSKMNPVDKCILW</sequence>
<evidence type="ECO:0000256" key="8">
    <source>
        <dbReference type="ARBA" id="ARBA00023049"/>
    </source>
</evidence>
<dbReference type="InterPro" id="IPR008753">
    <property type="entry name" value="Peptidase_M13_N"/>
</dbReference>
<keyword evidence="8" id="KW-0482">Metalloprotease</keyword>